<reference evidence="2 3" key="1">
    <citation type="submission" date="2018-03" db="EMBL/GenBank/DDBJ databases">
        <title>Whole genome sequencing of Histamine producing bacteria.</title>
        <authorList>
            <person name="Butler K."/>
        </authorList>
    </citation>
    <scope>NUCLEOTIDE SEQUENCE [LARGE SCALE GENOMIC DNA]</scope>
    <source>
        <strain evidence="2 3">JCM 13586</strain>
    </source>
</reference>
<dbReference type="OrthoDB" id="5861322at2"/>
<gene>
    <name evidence="2" type="ORF">C9I99_10800</name>
</gene>
<evidence type="ECO:0000313" key="3">
    <source>
        <dbReference type="Proteomes" id="UP000241222"/>
    </source>
</evidence>
<keyword evidence="3" id="KW-1185">Reference proteome</keyword>
<dbReference type="Proteomes" id="UP000241222">
    <property type="component" value="Unassembled WGS sequence"/>
</dbReference>
<evidence type="ECO:0000256" key="1">
    <source>
        <dbReference type="SAM" id="SignalP"/>
    </source>
</evidence>
<name>A0A2T3IYW9_9GAMM</name>
<keyword evidence="1" id="KW-0732">Signal</keyword>
<feature type="chain" id="PRO_5015438563" description="Porin" evidence="1">
    <location>
        <begin position="22"/>
        <end position="338"/>
    </location>
</feature>
<dbReference type="AlphaFoldDB" id="A0A2T3IYW9"/>
<comment type="caution">
    <text evidence="2">The sequence shown here is derived from an EMBL/GenBank/DDBJ whole genome shotgun (WGS) entry which is preliminary data.</text>
</comment>
<organism evidence="2 3">
    <name type="scientific">Photobacterium lutimaris</name>
    <dbReference type="NCBI Taxonomy" id="388278"/>
    <lineage>
        <taxon>Bacteria</taxon>
        <taxon>Pseudomonadati</taxon>
        <taxon>Pseudomonadota</taxon>
        <taxon>Gammaproteobacteria</taxon>
        <taxon>Vibrionales</taxon>
        <taxon>Vibrionaceae</taxon>
        <taxon>Photobacterium</taxon>
    </lineage>
</organism>
<sequence>MNIKPIAFVITTLIASATVWAETNDNSLILMDPNDPVIDAPIQKSRSTRAKGPMRTNFFTGFEYSDNVYELSPRGSNLNWVIADGGTRINNNLRMRYVLSQSHEDKKAKGPGEAKSDLGASTNFRIMPRYSNWVNPRFSYFIEPQYARRSTNSGAGNTEYGLNTGMQYRLGANTFFFSPSYKHLVLERYSRDNNGFNPELVSEQNKNIVSGEFNYTYRHSNKLNYGFNINGNTTLDNDSDHLEHKYTRSRAWNIRPFIRASHMYGITTEFNIKYGSQESGPNWHGSDSLDFNLNNNKQLNRNLRLVTNFGYTTAEPHSGVGWGEKEGYKVKVGLNVSF</sequence>
<evidence type="ECO:0008006" key="4">
    <source>
        <dbReference type="Google" id="ProtNLM"/>
    </source>
</evidence>
<accession>A0A2T3IYW9</accession>
<evidence type="ECO:0000313" key="2">
    <source>
        <dbReference type="EMBL" id="PSU33853.1"/>
    </source>
</evidence>
<feature type="signal peptide" evidence="1">
    <location>
        <begin position="1"/>
        <end position="21"/>
    </location>
</feature>
<proteinExistence type="predicted"/>
<protein>
    <recommendedName>
        <fullName evidence="4">Porin</fullName>
    </recommendedName>
</protein>
<dbReference type="RefSeq" id="WP_107348900.1">
    <property type="nucleotide sequence ID" value="NZ_PYMH01000004.1"/>
</dbReference>
<dbReference type="EMBL" id="PYMH01000004">
    <property type="protein sequence ID" value="PSU33853.1"/>
    <property type="molecule type" value="Genomic_DNA"/>
</dbReference>